<name>A0A498MY21_LABRO</name>
<organism evidence="2 3">
    <name type="scientific">Labeo rohita</name>
    <name type="common">Indian major carp</name>
    <name type="synonym">Cyprinus rohita</name>
    <dbReference type="NCBI Taxonomy" id="84645"/>
    <lineage>
        <taxon>Eukaryota</taxon>
        <taxon>Metazoa</taxon>
        <taxon>Chordata</taxon>
        <taxon>Craniata</taxon>
        <taxon>Vertebrata</taxon>
        <taxon>Euteleostomi</taxon>
        <taxon>Actinopterygii</taxon>
        <taxon>Neopterygii</taxon>
        <taxon>Teleostei</taxon>
        <taxon>Ostariophysi</taxon>
        <taxon>Cypriniformes</taxon>
        <taxon>Cyprinidae</taxon>
        <taxon>Labeoninae</taxon>
        <taxon>Labeonini</taxon>
        <taxon>Labeo</taxon>
    </lineage>
</organism>
<dbReference type="Proteomes" id="UP000290572">
    <property type="component" value="Unassembled WGS sequence"/>
</dbReference>
<accession>A0A498MY21</accession>
<keyword evidence="1" id="KW-0732">Signal</keyword>
<protein>
    <submittedName>
        <fullName evidence="2">Uncharacterized protein</fullName>
    </submittedName>
</protein>
<dbReference type="EMBL" id="QBIY01012567">
    <property type="protein sequence ID" value="RXN23146.1"/>
    <property type="molecule type" value="Genomic_DNA"/>
</dbReference>
<evidence type="ECO:0000256" key="1">
    <source>
        <dbReference type="SAM" id="SignalP"/>
    </source>
</evidence>
<feature type="signal peptide" evidence="1">
    <location>
        <begin position="1"/>
        <end position="24"/>
    </location>
</feature>
<dbReference type="AlphaFoldDB" id="A0A498MY21"/>
<feature type="chain" id="PRO_5019827816" evidence="1">
    <location>
        <begin position="25"/>
        <end position="121"/>
    </location>
</feature>
<proteinExistence type="predicted"/>
<evidence type="ECO:0000313" key="2">
    <source>
        <dbReference type="EMBL" id="RXN23146.1"/>
    </source>
</evidence>
<sequence>MMVKQHMLFTLYSICGIVLKVSLSHQSDSKLGIGLPGAGPFMEVAWESEEGWRVRSWSVKSICAGERQHRQMCSDSKGETQIAQAFLFGLQYGALPMARPVIGNMAFGHDFLLQFLHLISL</sequence>
<gene>
    <name evidence="2" type="ORF">ROHU_006453</name>
</gene>
<reference evidence="2 3" key="1">
    <citation type="submission" date="2018-03" db="EMBL/GenBank/DDBJ databases">
        <title>Draft genome sequence of Rohu Carp (Labeo rohita).</title>
        <authorList>
            <person name="Das P."/>
            <person name="Kushwaha B."/>
            <person name="Joshi C.G."/>
            <person name="Kumar D."/>
            <person name="Nagpure N.S."/>
            <person name="Sahoo L."/>
            <person name="Das S.P."/>
            <person name="Bit A."/>
            <person name="Patnaik S."/>
            <person name="Meher P.K."/>
            <person name="Jayasankar P."/>
            <person name="Koringa P.G."/>
            <person name="Patel N.V."/>
            <person name="Hinsu A.T."/>
            <person name="Kumar R."/>
            <person name="Pandey M."/>
            <person name="Agarwal S."/>
            <person name="Srivastava S."/>
            <person name="Singh M."/>
            <person name="Iquebal M.A."/>
            <person name="Jaiswal S."/>
            <person name="Angadi U.B."/>
            <person name="Kumar N."/>
            <person name="Raza M."/>
            <person name="Shah T.M."/>
            <person name="Rai A."/>
            <person name="Jena J.K."/>
        </authorList>
    </citation>
    <scope>NUCLEOTIDE SEQUENCE [LARGE SCALE GENOMIC DNA]</scope>
    <source>
        <strain evidence="2">DASCIFA01</strain>
        <tissue evidence="2">Testis</tissue>
    </source>
</reference>
<evidence type="ECO:0000313" key="3">
    <source>
        <dbReference type="Proteomes" id="UP000290572"/>
    </source>
</evidence>
<comment type="caution">
    <text evidence="2">The sequence shown here is derived from an EMBL/GenBank/DDBJ whole genome shotgun (WGS) entry which is preliminary data.</text>
</comment>
<keyword evidence="3" id="KW-1185">Reference proteome</keyword>